<feature type="domain" description="Cryptic loci regulator 2 N-terminal" evidence="2">
    <location>
        <begin position="55"/>
        <end position="118"/>
    </location>
</feature>
<dbReference type="GO" id="GO:0030466">
    <property type="term" value="P:silent mating-type cassette heterochromatin formation"/>
    <property type="evidence" value="ECO:0007669"/>
    <property type="project" value="TreeGrafter"/>
</dbReference>
<gene>
    <name evidence="3" type="ORF">K470DRAFT_261392</name>
</gene>
<protein>
    <recommendedName>
        <fullName evidence="2">Cryptic loci regulator 2 N-terminal domain-containing protein</fullName>
    </recommendedName>
</protein>
<accession>A0A6A7CBH5</accession>
<evidence type="ECO:0000256" key="1">
    <source>
        <dbReference type="SAM" id="MobiDB-lite"/>
    </source>
</evidence>
<feature type="compositionally biased region" description="Polar residues" evidence="1">
    <location>
        <begin position="380"/>
        <end position="392"/>
    </location>
</feature>
<evidence type="ECO:0000259" key="2">
    <source>
        <dbReference type="Pfam" id="PF16761"/>
    </source>
</evidence>
<sequence length="540" mass="60812">MNSTILTYSNRTDGDAAHRPRPEQTRYISNDHVWMRWIASYLAMQRDLRPLLHGYQVTRLPGGYSGYSVQRINSNTLDHYLFGHPSHRTYDSWATFRPHFDWLQREPRDDDLCDCRLCEAQRKNEHPKKRAREDLTAPSARKRQRRSEGPSDPAPSQQESITIGAALRDPTVQFLSTVQNAIDWLSTLDGDVPAVDLEGLGIAIFQQFRPAQGQEMQPLAAIGLELLTIHDGNQTRPFQDYTQALQDELSVFLTQPRRRGPEYALDLIRLHGAVDEWRIHYVDVINRLKGQESRLRQISQPEDPYLDSLNEEINRWSLRWRHLVFVASLFEETAAQSLFRERPTEQQSLQANVQGGTPGQQTYHQPFHPGPTPQGYAQVGPSTRPTYGQSQVGYPPQGYVQAGPSIQPQYIPVQAVPPAPVAFTQPTVQYQAAPNAQYYVPVTHPAVAQPGMQAQGAGYVQQGGTVIQPTQPQGAVYAAAPNQVKYTAPNYIFQQGQIHVVLPNQLGAQPAPAQQQQLPPNIDPRLLQNGNGDNNDERPR</sequence>
<dbReference type="InterPro" id="IPR031915">
    <property type="entry name" value="Clr2_N"/>
</dbReference>
<dbReference type="PANTHER" id="PTHR38046">
    <property type="entry name" value="CRYPTIC LOCI REGULATOR 2"/>
    <property type="match status" value="1"/>
</dbReference>
<dbReference type="Proteomes" id="UP000799421">
    <property type="component" value="Unassembled WGS sequence"/>
</dbReference>
<organism evidence="3 4">
    <name type="scientific">Piedraia hortae CBS 480.64</name>
    <dbReference type="NCBI Taxonomy" id="1314780"/>
    <lineage>
        <taxon>Eukaryota</taxon>
        <taxon>Fungi</taxon>
        <taxon>Dikarya</taxon>
        <taxon>Ascomycota</taxon>
        <taxon>Pezizomycotina</taxon>
        <taxon>Dothideomycetes</taxon>
        <taxon>Dothideomycetidae</taxon>
        <taxon>Capnodiales</taxon>
        <taxon>Piedraiaceae</taxon>
        <taxon>Piedraia</taxon>
    </lineage>
</organism>
<feature type="compositionally biased region" description="Basic and acidic residues" evidence="1">
    <location>
        <begin position="12"/>
        <end position="22"/>
    </location>
</feature>
<evidence type="ECO:0000313" key="3">
    <source>
        <dbReference type="EMBL" id="KAF2864537.1"/>
    </source>
</evidence>
<dbReference type="GO" id="GO:0033553">
    <property type="term" value="C:rDNA heterochromatin"/>
    <property type="evidence" value="ECO:0007669"/>
    <property type="project" value="TreeGrafter"/>
</dbReference>
<name>A0A6A7CBH5_9PEZI</name>
<feature type="region of interest" description="Disordered" evidence="1">
    <location>
        <begin position="508"/>
        <end position="540"/>
    </location>
</feature>
<evidence type="ECO:0000313" key="4">
    <source>
        <dbReference type="Proteomes" id="UP000799421"/>
    </source>
</evidence>
<dbReference type="Pfam" id="PF16761">
    <property type="entry name" value="Clr2_transil"/>
    <property type="match status" value="1"/>
</dbReference>
<dbReference type="InterPro" id="IPR038986">
    <property type="entry name" value="Clr2"/>
</dbReference>
<feature type="compositionally biased region" description="Polar residues" evidence="1">
    <location>
        <begin position="1"/>
        <end position="11"/>
    </location>
</feature>
<proteinExistence type="predicted"/>
<dbReference type="PANTHER" id="PTHR38046:SF1">
    <property type="entry name" value="CRYPTIC LOCI REGULATOR 2"/>
    <property type="match status" value="1"/>
</dbReference>
<reference evidence="3" key="1">
    <citation type="journal article" date="2020" name="Stud. Mycol.">
        <title>101 Dothideomycetes genomes: a test case for predicting lifestyles and emergence of pathogens.</title>
        <authorList>
            <person name="Haridas S."/>
            <person name="Albert R."/>
            <person name="Binder M."/>
            <person name="Bloem J."/>
            <person name="Labutti K."/>
            <person name="Salamov A."/>
            <person name="Andreopoulos B."/>
            <person name="Baker S."/>
            <person name="Barry K."/>
            <person name="Bills G."/>
            <person name="Bluhm B."/>
            <person name="Cannon C."/>
            <person name="Castanera R."/>
            <person name="Culley D."/>
            <person name="Daum C."/>
            <person name="Ezra D."/>
            <person name="Gonzalez J."/>
            <person name="Henrissat B."/>
            <person name="Kuo A."/>
            <person name="Liang C."/>
            <person name="Lipzen A."/>
            <person name="Lutzoni F."/>
            <person name="Magnuson J."/>
            <person name="Mondo S."/>
            <person name="Nolan M."/>
            <person name="Ohm R."/>
            <person name="Pangilinan J."/>
            <person name="Park H.-J."/>
            <person name="Ramirez L."/>
            <person name="Alfaro M."/>
            <person name="Sun H."/>
            <person name="Tritt A."/>
            <person name="Yoshinaga Y."/>
            <person name="Zwiers L.-H."/>
            <person name="Turgeon B."/>
            <person name="Goodwin S."/>
            <person name="Spatafora J."/>
            <person name="Crous P."/>
            <person name="Grigoriev I."/>
        </authorList>
    </citation>
    <scope>NUCLEOTIDE SEQUENCE</scope>
    <source>
        <strain evidence="3">CBS 480.64</strain>
    </source>
</reference>
<feature type="region of interest" description="Disordered" evidence="1">
    <location>
        <begin position="340"/>
        <end position="395"/>
    </location>
</feature>
<dbReference type="GO" id="GO:0031934">
    <property type="term" value="C:mating-type region heterochromatin"/>
    <property type="evidence" value="ECO:0007669"/>
    <property type="project" value="TreeGrafter"/>
</dbReference>
<feature type="compositionally biased region" description="Low complexity" evidence="1">
    <location>
        <begin position="508"/>
        <end position="520"/>
    </location>
</feature>
<dbReference type="GO" id="GO:0070824">
    <property type="term" value="C:SHREC complex"/>
    <property type="evidence" value="ECO:0007669"/>
    <property type="project" value="InterPro"/>
</dbReference>
<dbReference type="EMBL" id="MU005957">
    <property type="protein sequence ID" value="KAF2864537.1"/>
    <property type="molecule type" value="Genomic_DNA"/>
</dbReference>
<feature type="compositionally biased region" description="Polar residues" evidence="1">
    <location>
        <begin position="345"/>
        <end position="364"/>
    </location>
</feature>
<dbReference type="AlphaFoldDB" id="A0A6A7CBH5"/>
<dbReference type="OrthoDB" id="438224at2759"/>
<keyword evidence="4" id="KW-1185">Reference proteome</keyword>
<feature type="region of interest" description="Disordered" evidence="1">
    <location>
        <begin position="123"/>
        <end position="159"/>
    </location>
</feature>
<feature type="region of interest" description="Disordered" evidence="1">
    <location>
        <begin position="1"/>
        <end position="22"/>
    </location>
</feature>